<dbReference type="Proteomes" id="UP001430804">
    <property type="component" value="Unassembled WGS sequence"/>
</dbReference>
<keyword evidence="6" id="KW-1185">Reference proteome</keyword>
<protein>
    <submittedName>
        <fullName evidence="5">Acyl-CoA dehydrogenase family protein</fullName>
    </submittedName>
</protein>
<proteinExistence type="predicted"/>
<evidence type="ECO:0000259" key="2">
    <source>
        <dbReference type="Pfam" id="PF00441"/>
    </source>
</evidence>
<dbReference type="Pfam" id="PF02771">
    <property type="entry name" value="Acyl-CoA_dh_N"/>
    <property type="match status" value="1"/>
</dbReference>
<feature type="domain" description="Acyl-CoA dehydrogenase/oxidase N-terminal" evidence="4">
    <location>
        <begin position="6"/>
        <end position="119"/>
    </location>
</feature>
<sequence>MDFDFTEDQHALRDLVRKFVAREMPKDAVAQWDANGTFPSDLLDKMAEIGLMGASIPEEFGGTGGGVVEETIVLEELARHSSTVALAYGLDVSFGAVTIERHGSDSQKQEFLPQIAGGDVHFALSMTEPNGGTDILGAMKTKAVADGDDYVINGAKIWTTGVNIASWLFVVARTERDPAKLSRGLTVFLVPKDTPGISYRKIEKLGSKFLHSYEVSYDNVRVPKSAIVGEEGRGWHAIIDTLNNERIFVAAVCVGLGQGALDDAVQYAGERNAFGKPIGQFQAVQHPLADSLTEIELARLMTYKASWMQDQGQDCSLPASMAKYFASEAAFRTTDRGMRVLAGYGFAMEYNMQRYYRDIRQLIFAPITNEMGRNFIAQVGLGLPKSY</sequence>
<name>A0ABS6WKM3_9HYPH</name>
<dbReference type="Pfam" id="PF02770">
    <property type="entry name" value="Acyl-CoA_dh_M"/>
    <property type="match status" value="1"/>
</dbReference>
<dbReference type="PANTHER" id="PTHR43884:SF12">
    <property type="entry name" value="ISOVALERYL-COA DEHYDROGENASE, MITOCHONDRIAL-RELATED"/>
    <property type="match status" value="1"/>
</dbReference>
<evidence type="ECO:0000256" key="1">
    <source>
        <dbReference type="ARBA" id="ARBA00022630"/>
    </source>
</evidence>
<evidence type="ECO:0000259" key="3">
    <source>
        <dbReference type="Pfam" id="PF02770"/>
    </source>
</evidence>
<dbReference type="InterPro" id="IPR013786">
    <property type="entry name" value="AcylCoA_DH/ox_N"/>
</dbReference>
<accession>A0ABS6WKM3</accession>
<gene>
    <name evidence="5" type="ORF">KY465_01675</name>
</gene>
<evidence type="ECO:0000313" key="5">
    <source>
        <dbReference type="EMBL" id="MBW3095982.1"/>
    </source>
</evidence>
<dbReference type="EMBL" id="JAHWQX010000001">
    <property type="protein sequence ID" value="MBW3095982.1"/>
    <property type="molecule type" value="Genomic_DNA"/>
</dbReference>
<comment type="caution">
    <text evidence="5">The sequence shown here is derived from an EMBL/GenBank/DDBJ whole genome shotgun (WGS) entry which is preliminary data.</text>
</comment>
<dbReference type="PANTHER" id="PTHR43884">
    <property type="entry name" value="ACYL-COA DEHYDROGENASE"/>
    <property type="match status" value="1"/>
</dbReference>
<evidence type="ECO:0000313" key="6">
    <source>
        <dbReference type="Proteomes" id="UP001430804"/>
    </source>
</evidence>
<organism evidence="5 6">
    <name type="scientific">Pseudohoeflea coraliihabitans</name>
    <dbReference type="NCBI Taxonomy" id="2860393"/>
    <lineage>
        <taxon>Bacteria</taxon>
        <taxon>Pseudomonadati</taxon>
        <taxon>Pseudomonadota</taxon>
        <taxon>Alphaproteobacteria</taxon>
        <taxon>Hyphomicrobiales</taxon>
        <taxon>Rhizobiaceae</taxon>
        <taxon>Pseudohoeflea</taxon>
    </lineage>
</organism>
<reference evidence="5" key="1">
    <citation type="submission" date="2021-07" db="EMBL/GenBank/DDBJ databases">
        <title>Pseudohoeflea marina sp. nov. a polyhydroxyalcanoate-producing bacterium.</title>
        <authorList>
            <person name="Zheng W."/>
            <person name="Yu S."/>
            <person name="Huang Y."/>
        </authorList>
    </citation>
    <scope>NUCLEOTIDE SEQUENCE</scope>
    <source>
        <strain evidence="5">DP4N28-3</strain>
    </source>
</reference>
<keyword evidence="1" id="KW-0285">Flavoprotein</keyword>
<feature type="domain" description="Acyl-CoA dehydrogenase/oxidase C-terminal" evidence="2">
    <location>
        <begin position="232"/>
        <end position="379"/>
    </location>
</feature>
<dbReference type="InterPro" id="IPR006091">
    <property type="entry name" value="Acyl-CoA_Oxase/DH_mid-dom"/>
</dbReference>
<dbReference type="InterPro" id="IPR009075">
    <property type="entry name" value="AcylCo_DH/oxidase_C"/>
</dbReference>
<dbReference type="Pfam" id="PF00441">
    <property type="entry name" value="Acyl-CoA_dh_1"/>
    <property type="match status" value="1"/>
</dbReference>
<dbReference type="RefSeq" id="WP_219157776.1">
    <property type="nucleotide sequence ID" value="NZ_JAHWQX010000001.1"/>
</dbReference>
<evidence type="ECO:0000259" key="4">
    <source>
        <dbReference type="Pfam" id="PF02771"/>
    </source>
</evidence>
<feature type="domain" description="Acyl-CoA oxidase/dehydrogenase middle" evidence="3">
    <location>
        <begin position="123"/>
        <end position="220"/>
    </location>
</feature>
<dbReference type="PIRSF" id="PIRSF016578">
    <property type="entry name" value="HsaA"/>
    <property type="match status" value="1"/>
</dbReference>